<accession>A0A5C3FDY9</accession>
<keyword evidence="2" id="KW-1185">Reference proteome</keyword>
<reference evidence="1" key="1">
    <citation type="submission" date="2018-03" db="EMBL/GenBank/DDBJ databases">
        <authorList>
            <person name="Guldener U."/>
        </authorList>
    </citation>
    <scope>NUCLEOTIDE SEQUENCE [LARGE SCALE GENOMIC DNA]</scope>
    <source>
        <strain evidence="1">ATCC34888</strain>
    </source>
</reference>
<gene>
    <name evidence="1" type="ORF">PSANT_00008</name>
</gene>
<dbReference type="SUPFAM" id="SSF53335">
    <property type="entry name" value="S-adenosyl-L-methionine-dependent methyltransferases"/>
    <property type="match status" value="1"/>
</dbReference>
<evidence type="ECO:0000313" key="2">
    <source>
        <dbReference type="Proteomes" id="UP000325008"/>
    </source>
</evidence>
<dbReference type="RefSeq" id="XP_014659112.1">
    <property type="nucleotide sequence ID" value="XM_014803626.1"/>
</dbReference>
<evidence type="ECO:0000313" key="1">
    <source>
        <dbReference type="EMBL" id="SPO42326.1"/>
    </source>
</evidence>
<protein>
    <submittedName>
        <fullName evidence="1">Uncharacterized protein</fullName>
    </submittedName>
</protein>
<dbReference type="OrthoDB" id="10061782at2759"/>
<name>A0A5C3FDY9_PSEA2</name>
<dbReference type="AlphaFoldDB" id="A0A5C3FDY9"/>
<comment type="caution">
    <text evidence="1">The sequence shown here is derived from an EMBL/GenBank/DDBJ whole genome shotgun (WGS) entry which is preliminary data.</text>
</comment>
<sequence length="346" mass="37667">MESQAHDRTAAPASLLARLYAGVAVTLALQLYRLLILVGRFHAHCLATRSFSSGGSAKQREKVETYPQEALFGYDWYVWRFMLPFMWRADTELPAQMYEATIGQRTIEIGPGSAYFPRRSAALRRLAQRSLVASPAAAGARLSYDLLDLNPIPLQYSHARLERLWSDVARGVSGAGLVPHPPTVEAYPNTRRLAADITSLEQLQSVLAAKGVEQLYDTLVANLVIHCIPYAAVADRENGHELARRKMAAILTGMASLLAPAGSLVGCTVLGPRCAGWTHDSAYSEAAAIDASAMLRRIGIFANEYDTLDAFTYGAKLAGLEISVARVTGNLLTFHLVNSKPRDAKP</sequence>
<dbReference type="Proteomes" id="UP000325008">
    <property type="component" value="Unassembled WGS sequence"/>
</dbReference>
<dbReference type="Gene3D" id="3.40.50.150">
    <property type="entry name" value="Vaccinia Virus protein VP39"/>
    <property type="match status" value="1"/>
</dbReference>
<dbReference type="EMBL" id="OOIQ01000001">
    <property type="protein sequence ID" value="SPO42326.1"/>
    <property type="molecule type" value="Genomic_DNA"/>
</dbReference>
<proteinExistence type="predicted"/>
<organism evidence="1 2">
    <name type="scientific">Pseudozyma antarctica</name>
    <name type="common">Yeast</name>
    <name type="synonym">Candida antarctica</name>
    <dbReference type="NCBI Taxonomy" id="84753"/>
    <lineage>
        <taxon>Eukaryota</taxon>
        <taxon>Fungi</taxon>
        <taxon>Dikarya</taxon>
        <taxon>Basidiomycota</taxon>
        <taxon>Ustilaginomycotina</taxon>
        <taxon>Ustilaginomycetes</taxon>
        <taxon>Ustilaginales</taxon>
        <taxon>Ustilaginaceae</taxon>
        <taxon>Moesziomyces</taxon>
    </lineage>
</organism>
<dbReference type="InterPro" id="IPR029063">
    <property type="entry name" value="SAM-dependent_MTases_sf"/>
</dbReference>